<evidence type="ECO:0000259" key="11">
    <source>
        <dbReference type="PROSITE" id="PS50109"/>
    </source>
</evidence>
<comment type="catalytic activity">
    <reaction evidence="1">
        <text>ATP + protein L-histidine = ADP + protein N-phospho-L-histidine.</text>
        <dbReference type="EC" id="2.7.13.3"/>
    </reaction>
</comment>
<dbReference type="Proteomes" id="UP000631653">
    <property type="component" value="Unassembled WGS sequence"/>
</dbReference>
<evidence type="ECO:0000313" key="13">
    <source>
        <dbReference type="EMBL" id="NHN87250.1"/>
    </source>
</evidence>
<name>A0ABX0JXS1_9PROT</name>
<evidence type="ECO:0000256" key="4">
    <source>
        <dbReference type="ARBA" id="ARBA00022553"/>
    </source>
</evidence>
<keyword evidence="10" id="KW-0812">Transmembrane</keyword>
<dbReference type="InterPro" id="IPR003660">
    <property type="entry name" value="HAMP_dom"/>
</dbReference>
<sequence length="609" mass="66118">MAADKDGAGMETGRFLSPWVGRIGDHFDSVRSRMATVILGSVLPIAALGAILIWQDYVRLEESSTRRSEAVLSQLVVQLRQDSQRAAAMLDTIGQASDIDSMRRLLLLAQSASDTRYCLLAVINEQGGIDEAVSAPSKFPHVKCGHPRNVVDPGMEPVLLQIENGLAYLRVIRTIAKENRVGSPRALVAIQPFRWKSDGLDDSFPSPNGGGGLPSDALTIWFIAPDGTMAPVCPDCGGQTPPPALLDRLNQDKRSASQTVVSLRMGSQAYTYDRIPGQGAVLVEAKLLPEERRALWMLCGWIVMVVILLAAGLAGVVVAGRRLVIQPLRHLTDAVEGWVNTGSFDRSIEGPMPLEFRQLATAFDTATGRLARRERELDVAIDHQRQLMAEIHHRVKNNLQIIGSLLSLQANRTPADVTRAALLLARDRVQTLSMLHHYLYEGAELEGLDMEQFLPVLCEQLSRGVPDDVRCRVEMERDAGGVVIEPNAATPVVMIIAEAVSNALNYAFPGDRRGRVRVSLSRTGGRIRLIIEDNGIGISATRPAGSGDGLGLQLIRGFVRQIGGEFHIEEEQGTRCIIQWPREPATSGSSASHAKPSVVAMSPIPAARG</sequence>
<keyword evidence="5" id="KW-0808">Transferase</keyword>
<dbReference type="InterPro" id="IPR004358">
    <property type="entry name" value="Sig_transdc_His_kin-like_C"/>
</dbReference>
<evidence type="ECO:0000256" key="10">
    <source>
        <dbReference type="SAM" id="Phobius"/>
    </source>
</evidence>
<dbReference type="EMBL" id="WOSY01000001">
    <property type="protein sequence ID" value="NHN87250.1"/>
    <property type="molecule type" value="Genomic_DNA"/>
</dbReference>
<evidence type="ECO:0000256" key="5">
    <source>
        <dbReference type="ARBA" id="ARBA00022679"/>
    </source>
</evidence>
<dbReference type="SUPFAM" id="SSF55874">
    <property type="entry name" value="ATPase domain of HSP90 chaperone/DNA topoisomerase II/histidine kinase"/>
    <property type="match status" value="1"/>
</dbReference>
<feature type="domain" description="Histidine kinase" evidence="11">
    <location>
        <begin position="390"/>
        <end position="584"/>
    </location>
</feature>
<evidence type="ECO:0000313" key="14">
    <source>
        <dbReference type="Proteomes" id="UP000631653"/>
    </source>
</evidence>
<evidence type="ECO:0000256" key="7">
    <source>
        <dbReference type="ARBA" id="ARBA00022777"/>
    </source>
</evidence>
<comment type="caution">
    <text evidence="13">The sequence shown here is derived from an EMBL/GenBank/DDBJ whole genome shotgun (WGS) entry which is preliminary data.</text>
</comment>
<feature type="region of interest" description="Disordered" evidence="9">
    <location>
        <begin position="583"/>
        <end position="609"/>
    </location>
</feature>
<dbReference type="InterPro" id="IPR005467">
    <property type="entry name" value="His_kinase_dom"/>
</dbReference>
<reference evidence="13 14" key="1">
    <citation type="journal article" date="2020" name="Int. J. Syst. Evol. Microbiol.">
        <title>Novel acetic acid bacteria from cider fermentations: Acetobacter conturbans sp. nov. and Acetobacter fallax sp. nov.</title>
        <authorList>
            <person name="Sombolestani A.S."/>
            <person name="Cleenwerck I."/>
            <person name="Cnockaert M."/>
            <person name="Borremans W."/>
            <person name="Wieme A.D."/>
            <person name="De Vuyst L."/>
            <person name="Vandamme P."/>
        </authorList>
    </citation>
    <scope>NUCLEOTIDE SEQUENCE [LARGE SCALE GENOMIC DNA]</scope>
    <source>
        <strain evidence="13 14">LMG 1627</strain>
    </source>
</reference>
<dbReference type="PRINTS" id="PR00344">
    <property type="entry name" value="BCTRLSENSOR"/>
</dbReference>
<dbReference type="EC" id="2.7.13.3" evidence="3"/>
<evidence type="ECO:0000256" key="8">
    <source>
        <dbReference type="ARBA" id="ARBA00022840"/>
    </source>
</evidence>
<gene>
    <name evidence="13" type="ORF">GOB81_01180</name>
</gene>
<dbReference type="SMART" id="SM00387">
    <property type="entry name" value="HATPase_c"/>
    <property type="match status" value="1"/>
</dbReference>
<keyword evidence="8" id="KW-0067">ATP-binding</keyword>
<organism evidence="13 14">
    <name type="scientific">Acetobacter conturbans</name>
    <dbReference type="NCBI Taxonomy" id="1737472"/>
    <lineage>
        <taxon>Bacteria</taxon>
        <taxon>Pseudomonadati</taxon>
        <taxon>Pseudomonadota</taxon>
        <taxon>Alphaproteobacteria</taxon>
        <taxon>Acetobacterales</taxon>
        <taxon>Acetobacteraceae</taxon>
        <taxon>Acetobacter</taxon>
    </lineage>
</organism>
<dbReference type="Pfam" id="PF02518">
    <property type="entry name" value="HATPase_c"/>
    <property type="match status" value="1"/>
</dbReference>
<feature type="transmembrane region" description="Helical" evidence="10">
    <location>
        <begin position="34"/>
        <end position="54"/>
    </location>
</feature>
<evidence type="ECO:0000259" key="12">
    <source>
        <dbReference type="PROSITE" id="PS50885"/>
    </source>
</evidence>
<keyword evidence="4" id="KW-0597">Phosphoprotein</keyword>
<feature type="transmembrane region" description="Helical" evidence="10">
    <location>
        <begin position="295"/>
        <end position="319"/>
    </location>
</feature>
<keyword evidence="6" id="KW-0547">Nucleotide-binding</keyword>
<comment type="subcellular location">
    <subcellularLocation>
        <location evidence="2">Membrane</location>
    </subcellularLocation>
</comment>
<evidence type="ECO:0000256" key="3">
    <source>
        <dbReference type="ARBA" id="ARBA00012438"/>
    </source>
</evidence>
<proteinExistence type="predicted"/>
<feature type="domain" description="HAMP" evidence="12">
    <location>
        <begin position="322"/>
        <end position="375"/>
    </location>
</feature>
<protein>
    <recommendedName>
        <fullName evidence="3">histidine kinase</fullName>
        <ecNumber evidence="3">2.7.13.3</ecNumber>
    </recommendedName>
</protein>
<evidence type="ECO:0000256" key="9">
    <source>
        <dbReference type="SAM" id="MobiDB-lite"/>
    </source>
</evidence>
<evidence type="ECO:0000256" key="1">
    <source>
        <dbReference type="ARBA" id="ARBA00000085"/>
    </source>
</evidence>
<dbReference type="InterPro" id="IPR036890">
    <property type="entry name" value="HATPase_C_sf"/>
</dbReference>
<dbReference type="PROSITE" id="PS50109">
    <property type="entry name" value="HIS_KIN"/>
    <property type="match status" value="1"/>
</dbReference>
<keyword evidence="14" id="KW-1185">Reference proteome</keyword>
<keyword evidence="7" id="KW-0418">Kinase</keyword>
<dbReference type="PROSITE" id="PS50885">
    <property type="entry name" value="HAMP"/>
    <property type="match status" value="1"/>
</dbReference>
<keyword evidence="10" id="KW-0472">Membrane</keyword>
<dbReference type="PANTHER" id="PTHR41523:SF8">
    <property type="entry name" value="ETHYLENE RESPONSE SENSOR PROTEIN"/>
    <property type="match status" value="1"/>
</dbReference>
<accession>A0ABX0JXS1</accession>
<dbReference type="Gene3D" id="3.30.565.10">
    <property type="entry name" value="Histidine kinase-like ATPase, C-terminal domain"/>
    <property type="match status" value="1"/>
</dbReference>
<dbReference type="InterPro" id="IPR003594">
    <property type="entry name" value="HATPase_dom"/>
</dbReference>
<keyword evidence="10" id="KW-1133">Transmembrane helix</keyword>
<evidence type="ECO:0000256" key="6">
    <source>
        <dbReference type="ARBA" id="ARBA00022741"/>
    </source>
</evidence>
<evidence type="ECO:0000256" key="2">
    <source>
        <dbReference type="ARBA" id="ARBA00004370"/>
    </source>
</evidence>
<dbReference type="PANTHER" id="PTHR41523">
    <property type="entry name" value="TWO-COMPONENT SYSTEM SENSOR PROTEIN"/>
    <property type="match status" value="1"/>
</dbReference>
<dbReference type="Gene3D" id="3.30.450.20">
    <property type="entry name" value="PAS domain"/>
    <property type="match status" value="1"/>
</dbReference>
<dbReference type="InterPro" id="IPR011495">
    <property type="entry name" value="Sig_transdc_His_kin_sub2_dim/P"/>
</dbReference>
<dbReference type="Pfam" id="PF07568">
    <property type="entry name" value="HisKA_2"/>
    <property type="match status" value="1"/>
</dbReference>